<dbReference type="Proteomes" id="UP001500021">
    <property type="component" value="Unassembled WGS sequence"/>
</dbReference>
<dbReference type="RefSeq" id="WP_343816933.1">
    <property type="nucleotide sequence ID" value="NZ_BAAAFA010000005.1"/>
</dbReference>
<evidence type="ECO:0000313" key="2">
    <source>
        <dbReference type="Proteomes" id="UP001500021"/>
    </source>
</evidence>
<comment type="caution">
    <text evidence="1">The sequence shown here is derived from an EMBL/GenBank/DDBJ whole genome shotgun (WGS) entry which is preliminary data.</text>
</comment>
<proteinExistence type="predicted"/>
<dbReference type="EMBL" id="BAAAFA010000005">
    <property type="protein sequence ID" value="GAA0816605.1"/>
    <property type="molecule type" value="Genomic_DNA"/>
</dbReference>
<gene>
    <name evidence="1" type="ORF">GCM10009111_16610</name>
</gene>
<organism evidence="1 2">
    <name type="scientific">Colwellia asteriadis</name>
    <dbReference type="NCBI Taxonomy" id="517723"/>
    <lineage>
        <taxon>Bacteria</taxon>
        <taxon>Pseudomonadati</taxon>
        <taxon>Pseudomonadota</taxon>
        <taxon>Gammaproteobacteria</taxon>
        <taxon>Alteromonadales</taxon>
        <taxon>Colwelliaceae</taxon>
        <taxon>Colwellia</taxon>
    </lineage>
</organism>
<accession>A0ABN1L6I8</accession>
<protein>
    <submittedName>
        <fullName evidence="1">Uncharacterized protein</fullName>
    </submittedName>
</protein>
<evidence type="ECO:0000313" key="1">
    <source>
        <dbReference type="EMBL" id="GAA0816605.1"/>
    </source>
</evidence>
<reference evidence="1 2" key="1">
    <citation type="journal article" date="2019" name="Int. J. Syst. Evol. Microbiol.">
        <title>The Global Catalogue of Microorganisms (GCM) 10K type strain sequencing project: providing services to taxonomists for standard genome sequencing and annotation.</title>
        <authorList>
            <consortium name="The Broad Institute Genomics Platform"/>
            <consortium name="The Broad Institute Genome Sequencing Center for Infectious Disease"/>
            <person name="Wu L."/>
            <person name="Ma J."/>
        </authorList>
    </citation>
    <scope>NUCLEOTIDE SEQUENCE [LARGE SCALE GENOMIC DNA]</scope>
    <source>
        <strain evidence="1 2">JCM 15608</strain>
    </source>
</reference>
<name>A0ABN1L6I8_9GAMM</name>
<keyword evidence="2" id="KW-1185">Reference proteome</keyword>
<sequence length="71" mass="7620">MSIDLKQFAALQKNSKNSFFAQKKLLQQVMSGKTVLCATCQQPLKLLTPAQAEPTGVSCAKGCTDIALDFA</sequence>